<keyword evidence="3" id="KW-0812">Transmembrane</keyword>
<keyword evidence="3" id="KW-0472">Membrane</keyword>
<evidence type="ECO:0000256" key="3">
    <source>
        <dbReference type="SAM" id="Phobius"/>
    </source>
</evidence>
<protein>
    <submittedName>
        <fullName evidence="4">Uncharacterized protein</fullName>
    </submittedName>
</protein>
<dbReference type="Proteomes" id="UP000250043">
    <property type="component" value="Unassembled WGS sequence"/>
</dbReference>
<accession>A0A8E2DJT2</accession>
<evidence type="ECO:0000256" key="2">
    <source>
        <dbReference type="SAM" id="MobiDB-lite"/>
    </source>
</evidence>
<name>A0A8E2DJT2_9APHY</name>
<feature type="region of interest" description="Disordered" evidence="2">
    <location>
        <begin position="447"/>
        <end position="470"/>
    </location>
</feature>
<dbReference type="EMBL" id="KV722459">
    <property type="protein sequence ID" value="OCH88179.1"/>
    <property type="molecule type" value="Genomic_DNA"/>
</dbReference>
<keyword evidence="3" id="KW-1133">Transmembrane helix</keyword>
<feature type="transmembrane region" description="Helical" evidence="3">
    <location>
        <begin position="173"/>
        <end position="194"/>
    </location>
</feature>
<feature type="transmembrane region" description="Helical" evidence="3">
    <location>
        <begin position="92"/>
        <end position="114"/>
    </location>
</feature>
<sequence>MRMSFVLDLVGLRYFQDVLDDIDANSQVGRWILYHTFLEFCKLPPSGWAGFFTGLHSNYIFLLIFFRLVAELYITLTVGSSRRNSIIPSFDLVLFWLLCKGLSPLPDGAFYYGLEGPYYLSDAGDRINPFSSLSKPQLLEHLAFYSYLVFPFSPSVWVILGDIPPLLWAGARTLCRFIIVPIQPILVTPLFYIAEWLFTLCYDDDTHMHIYLSSHNICVNPRQNDRCALKELEVALSLVTDQARQKKTLQATLAKKDAEKLVLQRQLAEKHAAITEKDAIIRSRDATIEKMNIGSRADKAMLARSQERIEDLAVQIRSLEAENARLQNDAVIADPKKKVDTCSEALEHEMVEKNKRIRALKLENAIKDAQIVNLVSERADKDARQTRELKTASQECARLMHEFAEYKKNVALEETRRCEEMAALALEIVGLLRELSDMDTYSRRLEDENTHLKQETQGSGGRTALETPLTQRMEKLERCLTTQEEQHRQELAKKDAIIQILEDDKAATQVRYGELQVRTDNARAEAGVLATTVRDLPSAPTSTHSAPSVSSKVLEIDRSQLADALGRIKAIEPVERELDSLQELVSVKRDLQCLDREGDSTECFLAHQREHDALSERLDVDLTMADDSSSTGWIMS</sequence>
<feature type="coiled-coil region" evidence="1">
    <location>
        <begin position="302"/>
        <end position="363"/>
    </location>
</feature>
<dbReference type="AlphaFoldDB" id="A0A8E2DJT2"/>
<keyword evidence="1" id="KW-0175">Coiled coil</keyword>
<reference evidence="4 5" key="1">
    <citation type="submission" date="2016-07" db="EMBL/GenBank/DDBJ databases">
        <title>Draft genome of the white-rot fungus Obba rivulosa 3A-2.</title>
        <authorList>
            <consortium name="DOE Joint Genome Institute"/>
            <person name="Miettinen O."/>
            <person name="Riley R."/>
            <person name="Acob R."/>
            <person name="Barry K."/>
            <person name="Cullen D."/>
            <person name="De Vries R."/>
            <person name="Hainaut M."/>
            <person name="Hatakka A."/>
            <person name="Henrissat B."/>
            <person name="Hilden K."/>
            <person name="Kuo R."/>
            <person name="Labutti K."/>
            <person name="Lipzen A."/>
            <person name="Makela M.R."/>
            <person name="Sandor L."/>
            <person name="Spatafora J.W."/>
            <person name="Grigoriev I.V."/>
            <person name="Hibbett D.S."/>
        </authorList>
    </citation>
    <scope>NUCLEOTIDE SEQUENCE [LARGE SCALE GENOMIC DNA]</scope>
    <source>
        <strain evidence="4 5">3A-2</strain>
    </source>
</reference>
<evidence type="ECO:0000256" key="1">
    <source>
        <dbReference type="SAM" id="Coils"/>
    </source>
</evidence>
<feature type="transmembrane region" description="Helical" evidence="3">
    <location>
        <begin position="142"/>
        <end position="161"/>
    </location>
</feature>
<evidence type="ECO:0000313" key="4">
    <source>
        <dbReference type="EMBL" id="OCH88179.1"/>
    </source>
</evidence>
<evidence type="ECO:0000313" key="5">
    <source>
        <dbReference type="Proteomes" id="UP000250043"/>
    </source>
</evidence>
<gene>
    <name evidence="4" type="ORF">OBBRIDRAFT_795449</name>
</gene>
<organism evidence="4 5">
    <name type="scientific">Obba rivulosa</name>
    <dbReference type="NCBI Taxonomy" id="1052685"/>
    <lineage>
        <taxon>Eukaryota</taxon>
        <taxon>Fungi</taxon>
        <taxon>Dikarya</taxon>
        <taxon>Basidiomycota</taxon>
        <taxon>Agaricomycotina</taxon>
        <taxon>Agaricomycetes</taxon>
        <taxon>Polyporales</taxon>
        <taxon>Gelatoporiaceae</taxon>
        <taxon>Obba</taxon>
    </lineage>
</organism>
<keyword evidence="5" id="KW-1185">Reference proteome</keyword>
<proteinExistence type="predicted"/>